<dbReference type="EMBL" id="MK618716">
    <property type="protein sequence ID" value="QBQ72254.1"/>
    <property type="molecule type" value="Genomic_DNA"/>
</dbReference>
<dbReference type="InterPro" id="IPR024410">
    <property type="entry name" value="Phage_TAC_12"/>
</dbReference>
<sequence>MTEFNPITTLKINDGEKDYEVEAKVSFAFDQKAEKFSQETTDENGRKGTTPGFNVIFNGLLESRNKAILQFWECATAYLKNPPTREQLEKAIDDFITESEDTLPLLQGALDKLNNSGFFQERESLVLDDVAQSSEHVEERRQRDDKNGRRNDERELQGNHGRRTLHDYSKVRQLTARYLGYIPEHELLALTPTEWRDWLIGGQDRYLDQRQLVIEQAQANGLVQASKKLTGMARDIEKQRYEIREHGSYARVQQARLEDEKRKRAMFKEGTRKFLESKGG</sequence>
<reference evidence="3" key="1">
    <citation type="submission" date="2019-03" db="EMBL/GenBank/DDBJ databases">
        <title>Complete Genome Sequence of Staphylococcus aureus Siphophage Sebago.</title>
        <authorList>
            <person name="Klotz K."/>
            <person name="Korn A."/>
            <person name="Newkirk H."/>
            <person name="Liu M."/>
            <person name="Ramsey J."/>
        </authorList>
    </citation>
    <scope>NUCLEOTIDE SEQUENCE [LARGE SCALE GENOMIC DNA]</scope>
</reference>
<organism evidence="2 3">
    <name type="scientific">Staphylococcus phage Sebago</name>
    <dbReference type="NCBI Taxonomy" id="2557555"/>
    <lineage>
        <taxon>Viruses</taxon>
        <taxon>Duplodnaviria</taxon>
        <taxon>Heunggongvirae</taxon>
        <taxon>Uroviricota</taxon>
        <taxon>Caudoviricetes</taxon>
        <taxon>Azeredovirinae</taxon>
        <taxon>Phietavirus</taxon>
        <taxon>Phietavirus sebago</taxon>
    </lineage>
</organism>
<protein>
    <submittedName>
        <fullName evidence="2">Tail assembly chaperone</fullName>
    </submittedName>
</protein>
<feature type="region of interest" description="Disordered" evidence="1">
    <location>
        <begin position="130"/>
        <end position="162"/>
    </location>
</feature>
<accession>A0A482MHZ2</accession>
<dbReference type="Pfam" id="PF12363">
    <property type="entry name" value="Phage_TAC_12"/>
    <property type="match status" value="1"/>
</dbReference>
<feature type="compositionally biased region" description="Basic and acidic residues" evidence="1">
    <location>
        <begin position="135"/>
        <end position="157"/>
    </location>
</feature>
<name>A0A482MHZ2_9CAUD</name>
<gene>
    <name evidence="2" type="ORF">CPT_Sebago_018</name>
</gene>
<evidence type="ECO:0000256" key="1">
    <source>
        <dbReference type="SAM" id="MobiDB-lite"/>
    </source>
</evidence>
<keyword evidence="3" id="KW-1185">Reference proteome</keyword>
<proteinExistence type="predicted"/>
<evidence type="ECO:0000313" key="2">
    <source>
        <dbReference type="EMBL" id="QBQ72254.1"/>
    </source>
</evidence>
<dbReference type="Proteomes" id="UP000308847">
    <property type="component" value="Segment"/>
</dbReference>
<evidence type="ECO:0000313" key="3">
    <source>
        <dbReference type="Proteomes" id="UP000308847"/>
    </source>
</evidence>